<keyword evidence="2" id="KW-0042">Antenna complex</keyword>
<dbReference type="OrthoDB" id="507160at2"/>
<dbReference type="InterPro" id="IPR011989">
    <property type="entry name" value="ARM-like"/>
</dbReference>
<sequence>MNSQIYFAVSLFAVLTFLTEKKSVAVPSKKLNFLPLVVSQTSPTSGSPQNRVSTKSIIVTELVEQLRTADVEKRRKIIRQLSESKQNIVPELVKAISDPDPLVKSGVAEVLGNLTDAAVPAIPTLVEMVGNTQRAIVPSPPRTSSNWYGSNLPVLPALPPLSPSPRPISRINSRVLPGTQIQRRVPPVPPQNPENLLRITAIAALGKIGLPTRAAATPVLTEALQDPDPWVKLNATWALAEIGASTPLLSHWLEAIQNPDPKLRRSAARVFQDSRSLLRKVFGSEADSSTAAPLLKALKDEDSVVRNAASDGLKLLGRRALPELVRGLKAPQPIIRLETAKLLGNMGENARSAVPTLVELLKDRGRYILRRTKENYFSSLPILPPFLIPSRYPNPPHNSENLVRVNAAIALGKLDDRRAIRALIRALKDNNPQMQLASNWALLQFGQNQGLPVIGRLLQYPKTSVQRQALSQLKYYGTQSAPYLLPYYKVRLDSVDDNKRNQAILGIGNMGANALSLVPKLRTILTGNQKHSPGYAATILGQIARDTATAWQNSNLPTQQRQQAIAEFTKVLRIMEAPNARFNKEPRARVRNALSRLGSINK</sequence>
<reference evidence="6 7" key="1">
    <citation type="journal article" date="2015" name="Genome Announc.">
        <title>Draft Genome of the Euendolithic (true boring) Cyanobacterium Mastigocoleus testarum strain BC008.</title>
        <authorList>
            <person name="Guida B.S."/>
            <person name="Garcia-Pichel F."/>
        </authorList>
    </citation>
    <scope>NUCLEOTIDE SEQUENCE [LARGE SCALE GENOMIC DNA]</scope>
    <source>
        <strain evidence="6 7">BC008</strain>
    </source>
</reference>
<evidence type="ECO:0000256" key="3">
    <source>
        <dbReference type="ARBA" id="ARBA00022738"/>
    </source>
</evidence>
<accession>A0A0V7ZQA9</accession>
<dbReference type="SUPFAM" id="SSF48371">
    <property type="entry name" value="ARM repeat"/>
    <property type="match status" value="1"/>
</dbReference>
<dbReference type="RefSeq" id="WP_027840620.1">
    <property type="nucleotide sequence ID" value="NZ_LMTZ01000098.1"/>
</dbReference>
<protein>
    <recommendedName>
        <fullName evidence="8">PBS lyase</fullName>
    </recommendedName>
</protein>
<keyword evidence="4" id="KW-0456">Lyase</keyword>
<evidence type="ECO:0000256" key="5">
    <source>
        <dbReference type="ARBA" id="ARBA00045876"/>
    </source>
</evidence>
<dbReference type="Gene3D" id="1.25.10.10">
    <property type="entry name" value="Leucine-rich Repeat Variant"/>
    <property type="match status" value="3"/>
</dbReference>
<dbReference type="EMBL" id="LMTZ01000098">
    <property type="protein sequence ID" value="KST66271.1"/>
    <property type="molecule type" value="Genomic_DNA"/>
</dbReference>
<evidence type="ECO:0000313" key="6">
    <source>
        <dbReference type="EMBL" id="KST66271.1"/>
    </source>
</evidence>
<evidence type="ECO:0000313" key="7">
    <source>
        <dbReference type="Proteomes" id="UP000053372"/>
    </source>
</evidence>
<gene>
    <name evidence="6" type="ORF">BC008_25210</name>
</gene>
<dbReference type="PANTHER" id="PTHR12697">
    <property type="entry name" value="PBS LYASE HEAT-LIKE PROTEIN"/>
    <property type="match status" value="1"/>
</dbReference>
<name>A0A0V7ZQA9_9CYAN</name>
<dbReference type="Pfam" id="PF13646">
    <property type="entry name" value="HEAT_2"/>
    <property type="match status" value="4"/>
</dbReference>
<keyword evidence="3" id="KW-0605">Phycobilisome</keyword>
<comment type="similarity">
    <text evidence="1">Belongs to the CpcE/RpcE/PecE family.</text>
</comment>
<evidence type="ECO:0008006" key="8">
    <source>
        <dbReference type="Google" id="ProtNLM"/>
    </source>
</evidence>
<dbReference type="PANTHER" id="PTHR12697:SF5">
    <property type="entry name" value="DEOXYHYPUSINE HYDROXYLASE"/>
    <property type="match status" value="1"/>
</dbReference>
<dbReference type="InterPro" id="IPR016024">
    <property type="entry name" value="ARM-type_fold"/>
</dbReference>
<evidence type="ECO:0000256" key="1">
    <source>
        <dbReference type="ARBA" id="ARBA00009299"/>
    </source>
</evidence>
<evidence type="ECO:0000256" key="4">
    <source>
        <dbReference type="ARBA" id="ARBA00023239"/>
    </source>
</evidence>
<keyword evidence="7" id="KW-1185">Reference proteome</keyword>
<dbReference type="Proteomes" id="UP000053372">
    <property type="component" value="Unassembled WGS sequence"/>
</dbReference>
<dbReference type="AlphaFoldDB" id="A0A0V7ZQA9"/>
<dbReference type="GO" id="GO:0030089">
    <property type="term" value="C:phycobilisome"/>
    <property type="evidence" value="ECO:0007669"/>
    <property type="project" value="UniProtKB-KW"/>
</dbReference>
<proteinExistence type="inferred from homology"/>
<dbReference type="SMART" id="SM00567">
    <property type="entry name" value="EZ_HEAT"/>
    <property type="match status" value="7"/>
</dbReference>
<dbReference type="InterPro" id="IPR021133">
    <property type="entry name" value="HEAT_type_2"/>
</dbReference>
<evidence type="ECO:0000256" key="2">
    <source>
        <dbReference type="ARBA" id="ARBA00022549"/>
    </source>
</evidence>
<organism evidence="6 7">
    <name type="scientific">Mastigocoleus testarum BC008</name>
    <dbReference type="NCBI Taxonomy" id="371196"/>
    <lineage>
        <taxon>Bacteria</taxon>
        <taxon>Bacillati</taxon>
        <taxon>Cyanobacteriota</taxon>
        <taxon>Cyanophyceae</taxon>
        <taxon>Nostocales</taxon>
        <taxon>Hapalosiphonaceae</taxon>
        <taxon>Mastigocoleus</taxon>
    </lineage>
</organism>
<comment type="function">
    <text evidence="5">Catalyzes the hydroxylation of the N(6)-(4-aminobutyl)-L-lysine intermediate produced by deoxyhypusine synthase/DHPS on a critical lysine of the eukaryotic translation initiation factor 5A/eIF-5A. This is the second step of the post-translational modification of that lysine into an unusual amino acid residue named hypusine. Hypusination is unique to mature eIF-5A factor and is essential for its function.</text>
</comment>
<comment type="caution">
    <text evidence="6">The sequence shown here is derived from an EMBL/GenBank/DDBJ whole genome shotgun (WGS) entry which is preliminary data.</text>
</comment>
<dbReference type="InterPro" id="IPR004155">
    <property type="entry name" value="PBS_lyase_HEAT"/>
</dbReference>
<dbReference type="GO" id="GO:0016829">
    <property type="term" value="F:lyase activity"/>
    <property type="evidence" value="ECO:0007669"/>
    <property type="project" value="UniProtKB-KW"/>
</dbReference>
<dbReference type="GO" id="GO:0016491">
    <property type="term" value="F:oxidoreductase activity"/>
    <property type="evidence" value="ECO:0007669"/>
    <property type="project" value="TreeGrafter"/>
</dbReference>
<dbReference type="PROSITE" id="PS50077">
    <property type="entry name" value="HEAT_REPEAT"/>
    <property type="match status" value="1"/>
</dbReference>